<dbReference type="Proteomes" id="UP000366872">
    <property type="component" value="Unassembled WGS sequence"/>
</dbReference>
<protein>
    <recommendedName>
        <fullName evidence="2">Transposase IS204/IS1001/IS1096/IS1165 DDE domain-containing protein</fullName>
    </recommendedName>
</protein>
<dbReference type="InterPro" id="IPR002560">
    <property type="entry name" value="Transposase_DDE"/>
</dbReference>
<sequence length="335" mass="38723">MRVATRRIRCRECGSSSHEPVSFCPDPYVRYTKWTARFVLGLRKAMSISDVAHFTGLHWETVKNIEKAWLEKKYKKVRLDDVAYLGIDEVHLGSKLGYITVVRDLESGAVLFIGKGKGGDALKKFRKRIKRKAKQIKAVAIDMANSYSAWVADVLPDADIVYDHFHVIKLMNERMDKLRRSTMNKLCDEQKKQLKNKRWLLLRNVENLSAEAKGELDQLRGEFDDLGTASAMKEYLRNIYRIANGATVAKLAFEKWCAMADESGIACLKQMARTIRRRMDGLLAYWQHGYLTNASQEGFNNKIGWLTRQAYGYRDERYLHLKIYDLPNLSTSRRL</sequence>
<keyword evidence="1" id="KW-0175">Coiled coil</keyword>
<proteinExistence type="predicted"/>
<keyword evidence="4" id="KW-1185">Reference proteome</keyword>
<name>A0A6C2TXU3_PONDE</name>
<dbReference type="Pfam" id="PF01610">
    <property type="entry name" value="DDE_Tnp_ISL3"/>
    <property type="match status" value="1"/>
</dbReference>
<dbReference type="PANTHER" id="PTHR33498:SF1">
    <property type="entry name" value="TRANSPOSASE FOR INSERTION SEQUENCE ELEMENT IS1557"/>
    <property type="match status" value="1"/>
</dbReference>
<dbReference type="InterPro" id="IPR047951">
    <property type="entry name" value="Transpos_ISL3"/>
</dbReference>
<gene>
    <name evidence="3" type="ORF">PDESU_00984</name>
</gene>
<dbReference type="AlphaFoldDB" id="A0A6C2TXU3"/>
<evidence type="ECO:0000313" key="3">
    <source>
        <dbReference type="EMBL" id="VGO12432.1"/>
    </source>
</evidence>
<feature type="coiled-coil region" evidence="1">
    <location>
        <begin position="191"/>
        <end position="222"/>
    </location>
</feature>
<evidence type="ECO:0000313" key="4">
    <source>
        <dbReference type="Proteomes" id="UP000366872"/>
    </source>
</evidence>
<evidence type="ECO:0000256" key="1">
    <source>
        <dbReference type="SAM" id="Coils"/>
    </source>
</evidence>
<evidence type="ECO:0000259" key="2">
    <source>
        <dbReference type="Pfam" id="PF01610"/>
    </source>
</evidence>
<reference evidence="3 4" key="1">
    <citation type="submission" date="2019-04" db="EMBL/GenBank/DDBJ databases">
        <authorList>
            <person name="Van Vliet M D."/>
        </authorList>
    </citation>
    <scope>NUCLEOTIDE SEQUENCE [LARGE SCALE GENOMIC DNA]</scope>
    <source>
        <strain evidence="3 4">F1</strain>
    </source>
</reference>
<feature type="domain" description="Transposase IS204/IS1001/IS1096/IS1165 DDE" evidence="2">
    <location>
        <begin position="85"/>
        <end position="323"/>
    </location>
</feature>
<accession>A0A6C2TXU3</accession>
<organism evidence="3 4">
    <name type="scientific">Pontiella desulfatans</name>
    <dbReference type="NCBI Taxonomy" id="2750659"/>
    <lineage>
        <taxon>Bacteria</taxon>
        <taxon>Pseudomonadati</taxon>
        <taxon>Kiritimatiellota</taxon>
        <taxon>Kiritimatiellia</taxon>
        <taxon>Kiritimatiellales</taxon>
        <taxon>Pontiellaceae</taxon>
        <taxon>Pontiella</taxon>
    </lineage>
</organism>
<dbReference type="PANTHER" id="PTHR33498">
    <property type="entry name" value="TRANSPOSASE FOR INSERTION SEQUENCE ELEMENT IS1557"/>
    <property type="match status" value="1"/>
</dbReference>
<dbReference type="NCBIfam" id="NF033550">
    <property type="entry name" value="transpos_ISL3"/>
    <property type="match status" value="1"/>
</dbReference>
<dbReference type="RefSeq" id="WP_136078097.1">
    <property type="nucleotide sequence ID" value="NZ_CAAHFG010000001.1"/>
</dbReference>
<dbReference type="EMBL" id="CAAHFG010000001">
    <property type="protein sequence ID" value="VGO12432.1"/>
    <property type="molecule type" value="Genomic_DNA"/>
</dbReference>